<comment type="caution">
    <text evidence="2">The sequence shown here is derived from an EMBL/GenBank/DDBJ whole genome shotgun (WGS) entry which is preliminary data.</text>
</comment>
<proteinExistence type="predicted"/>
<name>A0A922DT13_CARIL</name>
<dbReference type="EMBL" id="CM031834">
    <property type="protein sequence ID" value="KAG6690164.1"/>
    <property type="molecule type" value="Genomic_DNA"/>
</dbReference>
<reference evidence="2" key="1">
    <citation type="submission" date="2021-01" db="EMBL/GenBank/DDBJ databases">
        <authorList>
            <person name="Lovell J.T."/>
            <person name="Bentley N."/>
            <person name="Bhattarai G."/>
            <person name="Jenkins J.W."/>
            <person name="Sreedasyam A."/>
            <person name="Alarcon Y."/>
            <person name="Bock C."/>
            <person name="Boston L."/>
            <person name="Carlson J."/>
            <person name="Cervantes K."/>
            <person name="Clermont K."/>
            <person name="Krom N."/>
            <person name="Kubenka K."/>
            <person name="Mamidi S."/>
            <person name="Mattison C."/>
            <person name="Monteros M."/>
            <person name="Pisani C."/>
            <person name="Plott C."/>
            <person name="Rajasekar S."/>
            <person name="Rhein H.S."/>
            <person name="Rohla C."/>
            <person name="Song M."/>
            <person name="Hilaire R.S."/>
            <person name="Shu S."/>
            <person name="Wells L."/>
            <person name="Wang X."/>
            <person name="Webber J."/>
            <person name="Heerema R.J."/>
            <person name="Klein P."/>
            <person name="Conner P."/>
            <person name="Grauke L."/>
            <person name="Grimwood J."/>
            <person name="Schmutz J."/>
            <person name="Randall J.J."/>
        </authorList>
    </citation>
    <scope>NUCLEOTIDE SEQUENCE</scope>
    <source>
        <tissue evidence="2">Leaf</tissue>
    </source>
</reference>
<keyword evidence="1" id="KW-0472">Membrane</keyword>
<protein>
    <submittedName>
        <fullName evidence="2">Uncharacterized protein</fullName>
    </submittedName>
</protein>
<keyword evidence="1" id="KW-0812">Transmembrane</keyword>
<dbReference type="AlphaFoldDB" id="A0A922DT13"/>
<feature type="transmembrane region" description="Helical" evidence="1">
    <location>
        <begin position="45"/>
        <end position="67"/>
    </location>
</feature>
<organism evidence="2 3">
    <name type="scientific">Carya illinoinensis</name>
    <name type="common">Pecan</name>
    <dbReference type="NCBI Taxonomy" id="32201"/>
    <lineage>
        <taxon>Eukaryota</taxon>
        <taxon>Viridiplantae</taxon>
        <taxon>Streptophyta</taxon>
        <taxon>Embryophyta</taxon>
        <taxon>Tracheophyta</taxon>
        <taxon>Spermatophyta</taxon>
        <taxon>Magnoliopsida</taxon>
        <taxon>eudicotyledons</taxon>
        <taxon>Gunneridae</taxon>
        <taxon>Pentapetalae</taxon>
        <taxon>rosids</taxon>
        <taxon>fabids</taxon>
        <taxon>Fagales</taxon>
        <taxon>Juglandaceae</taxon>
        <taxon>Carya</taxon>
    </lineage>
</organism>
<sequence length="104" mass="11979">MDAKIRIPFLSFPLPLLAVALNYASACAKSYLHNMSLNSSILDYASMHFCIVMNSIFVNLEIHYLLFKYYFTNYFLLLALSFSQPFPLVPPLTIQQTFTFILLL</sequence>
<dbReference type="Proteomes" id="UP000811246">
    <property type="component" value="Chromosome 10"/>
</dbReference>
<evidence type="ECO:0000313" key="3">
    <source>
        <dbReference type="Proteomes" id="UP000811246"/>
    </source>
</evidence>
<accession>A0A922DT13</accession>
<keyword evidence="1" id="KW-1133">Transmembrane helix</keyword>
<feature type="transmembrane region" description="Helical" evidence="1">
    <location>
        <begin position="74"/>
        <end position="94"/>
    </location>
</feature>
<evidence type="ECO:0000313" key="2">
    <source>
        <dbReference type="EMBL" id="KAG6690164.1"/>
    </source>
</evidence>
<gene>
    <name evidence="2" type="ORF">I3842_10G000700</name>
</gene>
<evidence type="ECO:0000256" key="1">
    <source>
        <dbReference type="SAM" id="Phobius"/>
    </source>
</evidence>